<dbReference type="GO" id="GO:0005634">
    <property type="term" value="C:nucleus"/>
    <property type="evidence" value="ECO:0007669"/>
    <property type="project" value="UniProtKB-SubCell"/>
</dbReference>
<protein>
    <recommendedName>
        <fullName evidence="3">DNA helicase</fullName>
        <ecNumber evidence="3">3.6.4.12</ecNumber>
    </recommendedName>
</protein>
<dbReference type="InterPro" id="IPR027417">
    <property type="entry name" value="P-loop_NTPase"/>
</dbReference>
<evidence type="ECO:0000256" key="8">
    <source>
        <dbReference type="ARBA" id="ARBA00022853"/>
    </source>
</evidence>
<dbReference type="GO" id="GO:0003678">
    <property type="term" value="F:DNA helicase activity"/>
    <property type="evidence" value="ECO:0007669"/>
    <property type="project" value="UniProtKB-EC"/>
</dbReference>
<dbReference type="GO" id="GO:0016787">
    <property type="term" value="F:hydrolase activity"/>
    <property type="evidence" value="ECO:0007669"/>
    <property type="project" value="UniProtKB-KW"/>
</dbReference>
<evidence type="ECO:0000256" key="6">
    <source>
        <dbReference type="ARBA" id="ARBA00022806"/>
    </source>
</evidence>
<reference evidence="13" key="2">
    <citation type="journal article" date="2023" name="Proc. Natl. Acad. Sci. U.S.A.">
        <title>A global phylogenomic analysis of the shiitake genus Lentinula.</title>
        <authorList>
            <person name="Sierra-Patev S."/>
            <person name="Min B."/>
            <person name="Naranjo-Ortiz M."/>
            <person name="Looney B."/>
            <person name="Konkel Z."/>
            <person name="Slot J.C."/>
            <person name="Sakamoto Y."/>
            <person name="Steenwyk J.L."/>
            <person name="Rokas A."/>
            <person name="Carro J."/>
            <person name="Camarero S."/>
            <person name="Ferreira P."/>
            <person name="Molpeceres G."/>
            <person name="Ruiz-Duenas F.J."/>
            <person name="Serrano A."/>
            <person name="Henrissat B."/>
            <person name="Drula E."/>
            <person name="Hughes K.W."/>
            <person name="Mata J.L."/>
            <person name="Ishikawa N.K."/>
            <person name="Vargas-Isla R."/>
            <person name="Ushijima S."/>
            <person name="Smith C.A."/>
            <person name="Donoghue J."/>
            <person name="Ahrendt S."/>
            <person name="Andreopoulos W."/>
            <person name="He G."/>
            <person name="LaButti K."/>
            <person name="Lipzen A."/>
            <person name="Ng V."/>
            <person name="Riley R."/>
            <person name="Sandor L."/>
            <person name="Barry K."/>
            <person name="Martinez A.T."/>
            <person name="Xiao Y."/>
            <person name="Gibbons J.G."/>
            <person name="Terashima K."/>
            <person name="Grigoriev I.V."/>
            <person name="Hibbett D."/>
        </authorList>
    </citation>
    <scope>NUCLEOTIDE SEQUENCE</scope>
    <source>
        <strain evidence="13">Sp2 HRB7682 ss15</strain>
    </source>
</reference>
<keyword evidence="6" id="KW-0347">Helicase</keyword>
<evidence type="ECO:0000259" key="11">
    <source>
        <dbReference type="PROSITE" id="PS51192"/>
    </source>
</evidence>
<dbReference type="SMART" id="SM00490">
    <property type="entry name" value="HELICc"/>
    <property type="match status" value="1"/>
</dbReference>
<evidence type="ECO:0000256" key="7">
    <source>
        <dbReference type="ARBA" id="ARBA00022840"/>
    </source>
</evidence>
<dbReference type="InterPro" id="IPR049730">
    <property type="entry name" value="SNF2/RAD54-like_C"/>
</dbReference>
<comment type="similarity">
    <text evidence="2">Belongs to the SNF2/RAD54 helicase family.</text>
</comment>
<keyword evidence="9" id="KW-0238">DNA-binding</keyword>
<gene>
    <name evidence="13" type="ORF">C8J55DRAFT_438075</name>
</gene>
<dbReference type="InterPro" id="IPR000330">
    <property type="entry name" value="SNF2_N"/>
</dbReference>
<dbReference type="SMART" id="SM00487">
    <property type="entry name" value="DEXDc"/>
    <property type="match status" value="1"/>
</dbReference>
<evidence type="ECO:0000256" key="5">
    <source>
        <dbReference type="ARBA" id="ARBA00022801"/>
    </source>
</evidence>
<dbReference type="PANTHER" id="PTHR10799">
    <property type="entry name" value="SNF2/RAD54 HELICASE FAMILY"/>
    <property type="match status" value="1"/>
</dbReference>
<dbReference type="InterPro" id="IPR038718">
    <property type="entry name" value="SNF2-like_sf"/>
</dbReference>
<evidence type="ECO:0000256" key="2">
    <source>
        <dbReference type="ARBA" id="ARBA00007025"/>
    </source>
</evidence>
<keyword evidence="10" id="KW-0539">Nucleus</keyword>
<evidence type="ECO:0000256" key="9">
    <source>
        <dbReference type="ARBA" id="ARBA00023125"/>
    </source>
</evidence>
<keyword evidence="7" id="KW-0067">ATP-binding</keyword>
<name>A0A9W9DFE8_9AGAR</name>
<accession>A0A9W9DFE8</accession>
<dbReference type="FunFam" id="3.40.50.10810:FF:000014">
    <property type="entry name" value="SWI/SNF-related matrix-associated actin-dependent regulator of chromatin subfamily A containing DEAD/H box 1"/>
    <property type="match status" value="1"/>
</dbReference>
<keyword evidence="8" id="KW-0156">Chromatin regulator</keyword>
<dbReference type="Proteomes" id="UP001150238">
    <property type="component" value="Unassembled WGS sequence"/>
</dbReference>
<comment type="caution">
    <text evidence="13">The sequence shown here is derived from an EMBL/GenBank/DDBJ whole genome shotgun (WGS) entry which is preliminary data.</text>
</comment>
<feature type="domain" description="Helicase ATP-binding" evidence="11">
    <location>
        <begin position="136"/>
        <end position="311"/>
    </location>
</feature>
<dbReference type="GO" id="GO:0005694">
    <property type="term" value="C:chromosome"/>
    <property type="evidence" value="ECO:0007669"/>
    <property type="project" value="UniProtKB-ARBA"/>
</dbReference>
<keyword evidence="4" id="KW-0547">Nucleotide-binding</keyword>
<dbReference type="GO" id="GO:0140658">
    <property type="term" value="F:ATP-dependent chromatin remodeler activity"/>
    <property type="evidence" value="ECO:0007669"/>
    <property type="project" value="UniProtKB-ARBA"/>
</dbReference>
<evidence type="ECO:0000259" key="12">
    <source>
        <dbReference type="PROSITE" id="PS51194"/>
    </source>
</evidence>
<dbReference type="EC" id="3.6.4.12" evidence="3"/>
<dbReference type="InterPro" id="IPR014001">
    <property type="entry name" value="Helicase_ATP-bd"/>
</dbReference>
<dbReference type="InterPro" id="IPR001650">
    <property type="entry name" value="Helicase_C-like"/>
</dbReference>
<dbReference type="Pfam" id="PF00176">
    <property type="entry name" value="SNF2-rel_dom"/>
    <property type="match status" value="1"/>
</dbReference>
<organism evidence="13 14">
    <name type="scientific">Lentinula lateritia</name>
    <dbReference type="NCBI Taxonomy" id="40482"/>
    <lineage>
        <taxon>Eukaryota</taxon>
        <taxon>Fungi</taxon>
        <taxon>Dikarya</taxon>
        <taxon>Basidiomycota</taxon>
        <taxon>Agaricomycotina</taxon>
        <taxon>Agaricomycetes</taxon>
        <taxon>Agaricomycetidae</taxon>
        <taxon>Agaricales</taxon>
        <taxon>Marasmiineae</taxon>
        <taxon>Omphalotaceae</taxon>
        <taxon>Lentinula</taxon>
    </lineage>
</organism>
<dbReference type="PROSITE" id="PS51194">
    <property type="entry name" value="HELICASE_CTER"/>
    <property type="match status" value="1"/>
</dbReference>
<proteinExistence type="inferred from homology"/>
<feature type="domain" description="Helicase C-terminal" evidence="12">
    <location>
        <begin position="499"/>
        <end position="660"/>
    </location>
</feature>
<keyword evidence="5" id="KW-0378">Hydrolase</keyword>
<dbReference type="GO" id="GO:0003677">
    <property type="term" value="F:DNA binding"/>
    <property type="evidence" value="ECO:0007669"/>
    <property type="project" value="UniProtKB-KW"/>
</dbReference>
<dbReference type="AlphaFoldDB" id="A0A9W9DFE8"/>
<dbReference type="SUPFAM" id="SSF52540">
    <property type="entry name" value="P-loop containing nucleoside triphosphate hydrolases"/>
    <property type="match status" value="2"/>
</dbReference>
<dbReference type="EMBL" id="JANVFS010000039">
    <property type="protein sequence ID" value="KAJ4467937.1"/>
    <property type="molecule type" value="Genomic_DNA"/>
</dbReference>
<dbReference type="Pfam" id="PF00271">
    <property type="entry name" value="Helicase_C"/>
    <property type="match status" value="1"/>
</dbReference>
<evidence type="ECO:0000256" key="3">
    <source>
        <dbReference type="ARBA" id="ARBA00012551"/>
    </source>
</evidence>
<evidence type="ECO:0000313" key="13">
    <source>
        <dbReference type="EMBL" id="KAJ4467937.1"/>
    </source>
</evidence>
<dbReference type="Gene3D" id="3.40.50.10810">
    <property type="entry name" value="Tandem AAA-ATPase domain"/>
    <property type="match status" value="1"/>
</dbReference>
<sequence length="679" mass="77240">MLFSIHSLLHNSDCVIGCTQVQAQAIIDLREFESVDDLNTKLGQGKKKAGPAGLSPRLIDEAVEIFKGYTAVDEILEGCEEIGAKLQSSIATWTTIPFKGKGKQVDTLPESVEDGALNLHSVKLKDYQLLGLNWLHLLYRSNFSCILADEMGLGKTVQVISFLALLRERGNKGPHLIVVPSSTLENWCREFARFASSVSVQVYYGGKNERVELRQTLLDTRRSMTGSEDDGWDVLITTYNLAQGDSDRKFFRRIEWDCCVFDEGHVLKNFQSQRYSSLLRVQSRWRLLLTGTPLQNNLQELVSLMNFILPNQFGDALDDLRQIFKVKGDSKASLLARERVSRAKKMMTPFVLRRRKDQVLQDLPKKTERIEWCEITPLQKSIYHDTLQRSRKTVLESETPAKEKQYLENSANVLMDLRKAALHPMLFRSRFTDDILSSITKQLLKEPDFKKRGALFEIVKEDMSVMTDAELQHFCGLYKSTRKFGQPSDCFLDSGKIQMLLSLLAEYQKEDRKILIFSQFTQVLDILEVILKERDIRYLVLTGSTPVDVRQSLVDEFTEDASISIFLLSTKAGGMGINLTAASVVIMFDQDFNPHNDRQAQDRAYRIGQKRDVEVVKLISRGTIEEDMLKLSEMKLALDEAVAGDDEKGESAPEQEMKASLMSTLRRQFEKQEVSAVEP</sequence>
<dbReference type="PROSITE" id="PS51192">
    <property type="entry name" value="HELICASE_ATP_BIND_1"/>
    <property type="match status" value="1"/>
</dbReference>
<evidence type="ECO:0000313" key="14">
    <source>
        <dbReference type="Proteomes" id="UP001150238"/>
    </source>
</evidence>
<dbReference type="GO" id="GO:0005524">
    <property type="term" value="F:ATP binding"/>
    <property type="evidence" value="ECO:0007669"/>
    <property type="project" value="UniProtKB-KW"/>
</dbReference>
<evidence type="ECO:0000256" key="4">
    <source>
        <dbReference type="ARBA" id="ARBA00022741"/>
    </source>
</evidence>
<dbReference type="Gene3D" id="3.40.50.300">
    <property type="entry name" value="P-loop containing nucleotide triphosphate hydrolases"/>
    <property type="match status" value="1"/>
</dbReference>
<comment type="subcellular location">
    <subcellularLocation>
        <location evidence="1">Nucleus</location>
    </subcellularLocation>
</comment>
<dbReference type="CDD" id="cd18793">
    <property type="entry name" value="SF2_C_SNF"/>
    <property type="match status" value="1"/>
</dbReference>
<evidence type="ECO:0000256" key="10">
    <source>
        <dbReference type="ARBA" id="ARBA00023242"/>
    </source>
</evidence>
<evidence type="ECO:0000256" key="1">
    <source>
        <dbReference type="ARBA" id="ARBA00004123"/>
    </source>
</evidence>
<reference evidence="13" key="1">
    <citation type="submission" date="2022-08" db="EMBL/GenBank/DDBJ databases">
        <authorList>
            <consortium name="DOE Joint Genome Institute"/>
            <person name="Min B."/>
            <person name="Riley R."/>
            <person name="Sierra-Patev S."/>
            <person name="Naranjo-Ortiz M."/>
            <person name="Looney B."/>
            <person name="Konkel Z."/>
            <person name="Slot J.C."/>
            <person name="Sakamoto Y."/>
            <person name="Steenwyk J.L."/>
            <person name="Rokas A."/>
            <person name="Carro J."/>
            <person name="Camarero S."/>
            <person name="Ferreira P."/>
            <person name="Molpeceres G."/>
            <person name="Ruiz-Duenas F.J."/>
            <person name="Serrano A."/>
            <person name="Henrissat B."/>
            <person name="Drula E."/>
            <person name="Hughes K.W."/>
            <person name="Mata J.L."/>
            <person name="Ishikawa N.K."/>
            <person name="Vargas-Isla R."/>
            <person name="Ushijima S."/>
            <person name="Smith C.A."/>
            <person name="Ahrendt S."/>
            <person name="Andreopoulos W."/>
            <person name="He G."/>
            <person name="Labutti K."/>
            <person name="Lipzen A."/>
            <person name="Ng V."/>
            <person name="Sandor L."/>
            <person name="Barry K."/>
            <person name="Martinez A.T."/>
            <person name="Xiao Y."/>
            <person name="Gibbons J.G."/>
            <person name="Terashima K."/>
            <person name="Hibbett D.S."/>
            <person name="Grigoriev I.V."/>
        </authorList>
    </citation>
    <scope>NUCLEOTIDE SEQUENCE</scope>
    <source>
        <strain evidence="13">Sp2 HRB7682 ss15</strain>
    </source>
</reference>